<reference evidence="2 3" key="1">
    <citation type="journal article" date="2010" name="Cell">
        <title>The genome of Naegleria gruberi illuminates early eukaryotic versatility.</title>
        <authorList>
            <person name="Fritz-Laylin L.K."/>
            <person name="Prochnik S.E."/>
            <person name="Ginger M.L."/>
            <person name="Dacks J.B."/>
            <person name="Carpenter M.L."/>
            <person name="Field M.C."/>
            <person name="Kuo A."/>
            <person name="Paredez A."/>
            <person name="Chapman J."/>
            <person name="Pham J."/>
            <person name="Shu S."/>
            <person name="Neupane R."/>
            <person name="Cipriano M."/>
            <person name="Mancuso J."/>
            <person name="Tu H."/>
            <person name="Salamov A."/>
            <person name="Lindquist E."/>
            <person name="Shapiro H."/>
            <person name="Lucas S."/>
            <person name="Grigoriev I.V."/>
            <person name="Cande W.Z."/>
            <person name="Fulton C."/>
            <person name="Rokhsar D.S."/>
            <person name="Dawson S.C."/>
        </authorList>
    </citation>
    <scope>NUCLEOTIDE SEQUENCE [LARGE SCALE GENOMIC DNA]</scope>
    <source>
        <strain evidence="2 3">NEG-M</strain>
    </source>
</reference>
<evidence type="ECO:0000313" key="3">
    <source>
        <dbReference type="Proteomes" id="UP000006671"/>
    </source>
</evidence>
<dbReference type="RefSeq" id="XP_002678380.1">
    <property type="nucleotide sequence ID" value="XM_002678334.1"/>
</dbReference>
<gene>
    <name evidence="2" type="ORF">NAEGRDRAFT_66536</name>
</gene>
<feature type="transmembrane region" description="Helical" evidence="1">
    <location>
        <begin position="34"/>
        <end position="62"/>
    </location>
</feature>
<protein>
    <submittedName>
        <fullName evidence="2">Predicted protein</fullName>
    </submittedName>
</protein>
<dbReference type="VEuPathDB" id="AmoebaDB:NAEGRDRAFT_66536"/>
<name>D2VCD7_NAEGR</name>
<keyword evidence="3" id="KW-1185">Reference proteome</keyword>
<dbReference type="InParanoid" id="D2VCD7"/>
<dbReference type="GeneID" id="8858736"/>
<keyword evidence="1" id="KW-0472">Membrane</keyword>
<feature type="transmembrane region" description="Helical" evidence="1">
    <location>
        <begin position="74"/>
        <end position="96"/>
    </location>
</feature>
<accession>D2VCD7</accession>
<evidence type="ECO:0000256" key="1">
    <source>
        <dbReference type="SAM" id="Phobius"/>
    </source>
</evidence>
<dbReference type="EMBL" id="GG738862">
    <property type="protein sequence ID" value="EFC45636.1"/>
    <property type="molecule type" value="Genomic_DNA"/>
</dbReference>
<dbReference type="KEGG" id="ngr:NAEGRDRAFT_66536"/>
<keyword evidence="1" id="KW-1133">Transmembrane helix</keyword>
<keyword evidence="1" id="KW-0812">Transmembrane</keyword>
<evidence type="ECO:0000313" key="2">
    <source>
        <dbReference type="EMBL" id="EFC45636.1"/>
    </source>
</evidence>
<dbReference type="Proteomes" id="UP000006671">
    <property type="component" value="Unassembled WGS sequence"/>
</dbReference>
<proteinExistence type="predicted"/>
<dbReference type="AlphaFoldDB" id="D2VCD7"/>
<sequence length="121" mass="13702">MLVVLISGFMVIRTIKKSLEKNNKSKNDKLENPFIVIVSLMIGLVLCIFLQIFAGVLAGVLLSTELKHLKFLWHFFNGLGIIVFAILNLCLFYPLFVQTQMVFEELHIDDVKSTVSSQVQS</sequence>
<organism evidence="3">
    <name type="scientific">Naegleria gruberi</name>
    <name type="common">Amoeba</name>
    <dbReference type="NCBI Taxonomy" id="5762"/>
    <lineage>
        <taxon>Eukaryota</taxon>
        <taxon>Discoba</taxon>
        <taxon>Heterolobosea</taxon>
        <taxon>Tetramitia</taxon>
        <taxon>Eutetramitia</taxon>
        <taxon>Vahlkampfiidae</taxon>
        <taxon>Naegleria</taxon>
    </lineage>
</organism>